<proteinExistence type="predicted"/>
<evidence type="ECO:0000256" key="1">
    <source>
        <dbReference type="SAM" id="SignalP"/>
    </source>
</evidence>
<dbReference type="OrthoDB" id="8185446at2759"/>
<feature type="signal peptide" evidence="1">
    <location>
        <begin position="1"/>
        <end position="23"/>
    </location>
</feature>
<accession>A0A9N9TH09</accession>
<dbReference type="Proteomes" id="UP001153712">
    <property type="component" value="Chromosome 15"/>
</dbReference>
<dbReference type="EMBL" id="OU900108">
    <property type="protein sequence ID" value="CAG9857953.1"/>
    <property type="molecule type" value="Genomic_DNA"/>
</dbReference>
<keyword evidence="3" id="KW-1185">Reference proteome</keyword>
<dbReference type="PANTHER" id="PTHR21398:SF7">
    <property type="entry name" value="LP19941P"/>
    <property type="match status" value="1"/>
</dbReference>
<dbReference type="InterPro" id="IPR006631">
    <property type="entry name" value="DM4_12"/>
</dbReference>
<dbReference type="SMART" id="SM00718">
    <property type="entry name" value="DM4_12"/>
    <property type="match status" value="1"/>
</dbReference>
<protein>
    <submittedName>
        <fullName evidence="2">Uncharacterized protein</fullName>
    </submittedName>
</protein>
<dbReference type="AlphaFoldDB" id="A0A9N9TH09"/>
<name>A0A9N9TH09_PHYSR</name>
<gene>
    <name evidence="2" type="ORF">PHYEVI_LOCUS4346</name>
</gene>
<organism evidence="2 3">
    <name type="scientific">Phyllotreta striolata</name>
    <name type="common">Striped flea beetle</name>
    <name type="synonym">Crioceris striolata</name>
    <dbReference type="NCBI Taxonomy" id="444603"/>
    <lineage>
        <taxon>Eukaryota</taxon>
        <taxon>Metazoa</taxon>
        <taxon>Ecdysozoa</taxon>
        <taxon>Arthropoda</taxon>
        <taxon>Hexapoda</taxon>
        <taxon>Insecta</taxon>
        <taxon>Pterygota</taxon>
        <taxon>Neoptera</taxon>
        <taxon>Endopterygota</taxon>
        <taxon>Coleoptera</taxon>
        <taxon>Polyphaga</taxon>
        <taxon>Cucujiformia</taxon>
        <taxon>Chrysomeloidea</taxon>
        <taxon>Chrysomelidae</taxon>
        <taxon>Galerucinae</taxon>
        <taxon>Alticini</taxon>
        <taxon>Phyllotreta</taxon>
    </lineage>
</organism>
<dbReference type="Pfam" id="PF07841">
    <property type="entry name" value="DM4_12"/>
    <property type="match status" value="1"/>
</dbReference>
<evidence type="ECO:0000313" key="3">
    <source>
        <dbReference type="Proteomes" id="UP001153712"/>
    </source>
</evidence>
<evidence type="ECO:0000313" key="2">
    <source>
        <dbReference type="EMBL" id="CAG9857953.1"/>
    </source>
</evidence>
<keyword evidence="1" id="KW-0732">Signal</keyword>
<sequence length="201" mass="23053">MKLHVSEFFATLLVLHATRPCSSHTRDAPGKSRGKRYVAFPEGTTFIANLCDTLATTTGFNMYFQGINWGTGWVLPNRTSVLNMLVELNEHKRKRIQRRAIYSKVETMLEAVGYEGASCVYRALCEAPRKFRGKSTKLSEELLRIFFKYPLQGLLDDEPPDHHHYHKAHRIGKFMEHLDCSEIYPDCPVSLIDLALGYYHS</sequence>
<feature type="chain" id="PRO_5040372777" evidence="1">
    <location>
        <begin position="24"/>
        <end position="201"/>
    </location>
</feature>
<reference evidence="2" key="1">
    <citation type="submission" date="2022-01" db="EMBL/GenBank/DDBJ databases">
        <authorList>
            <person name="King R."/>
        </authorList>
    </citation>
    <scope>NUCLEOTIDE SEQUENCE</scope>
</reference>
<dbReference type="PANTHER" id="PTHR21398">
    <property type="entry name" value="AGAP007094-PA"/>
    <property type="match status" value="1"/>
</dbReference>